<dbReference type="RefSeq" id="WP_264980812.1">
    <property type="nucleotide sequence ID" value="NZ_JAPDUS010000026.1"/>
</dbReference>
<comment type="caution">
    <text evidence="1">The sequence shown here is derived from an EMBL/GenBank/DDBJ whole genome shotgun (WGS) entry which is preliminary data.</text>
</comment>
<organism evidence="1 2">
    <name type="scientific">Segatella copri</name>
    <dbReference type="NCBI Taxonomy" id="165179"/>
    <lineage>
        <taxon>Bacteria</taxon>
        <taxon>Pseudomonadati</taxon>
        <taxon>Bacteroidota</taxon>
        <taxon>Bacteroidia</taxon>
        <taxon>Bacteroidales</taxon>
        <taxon>Prevotellaceae</taxon>
        <taxon>Segatella</taxon>
    </lineage>
</organism>
<evidence type="ECO:0000313" key="1">
    <source>
        <dbReference type="EMBL" id="MCW4094340.1"/>
    </source>
</evidence>
<dbReference type="AlphaFoldDB" id="A0AAW5U1H7"/>
<dbReference type="Proteomes" id="UP001209074">
    <property type="component" value="Unassembled WGS sequence"/>
</dbReference>
<reference evidence="1" key="1">
    <citation type="submission" date="2022-11" db="EMBL/GenBank/DDBJ databases">
        <title>Genomic repertoires linked with pathogenic potency of arthritogenic Prevotella copri isolated from the gut of rheumatoid arthritis patients.</title>
        <authorList>
            <person name="Nii T."/>
            <person name="Maeda Y."/>
            <person name="Motooka D."/>
            <person name="Naito M."/>
            <person name="Matsumoto Y."/>
            <person name="Ogawa T."/>
            <person name="Oguro-Igashira E."/>
            <person name="Kishikawa T."/>
            <person name="Yamashita M."/>
            <person name="Koizumi S."/>
            <person name="Kurakawa T."/>
            <person name="Okumura R."/>
            <person name="Kayama H."/>
            <person name="Murakami M."/>
            <person name="Sakaguchi T."/>
            <person name="Das B."/>
            <person name="Nakamura S."/>
            <person name="Okada Y."/>
            <person name="Kumanogoh A."/>
            <person name="Takeda K."/>
        </authorList>
    </citation>
    <scope>NUCLEOTIDE SEQUENCE</scope>
    <source>
        <strain evidence="1">N016-13</strain>
    </source>
</reference>
<accession>A0AAW5U1H7</accession>
<protein>
    <submittedName>
        <fullName evidence="1">Uncharacterized protein</fullName>
    </submittedName>
</protein>
<dbReference type="EMBL" id="JAPDUS010000026">
    <property type="protein sequence ID" value="MCW4094340.1"/>
    <property type="molecule type" value="Genomic_DNA"/>
</dbReference>
<proteinExistence type="predicted"/>
<gene>
    <name evidence="1" type="ORF">ONT05_12430</name>
</gene>
<sequence length="58" mass="6797">MQKTTAEIIRDAATLHGGTTILWKSDNRAKTSYSFRNTLALREIEYKRLIWNLLMEIL</sequence>
<name>A0AAW5U1H7_9BACT</name>
<evidence type="ECO:0000313" key="2">
    <source>
        <dbReference type="Proteomes" id="UP001209074"/>
    </source>
</evidence>